<dbReference type="KEGG" id="hlr:HALLA_09505"/>
<evidence type="ECO:0000313" key="1">
    <source>
        <dbReference type="EMBL" id="AHG00835.1"/>
    </source>
</evidence>
<keyword evidence="3" id="KW-1185">Reference proteome</keyword>
<evidence type="ECO:0000313" key="3">
    <source>
        <dbReference type="Proteomes" id="UP000019024"/>
    </source>
</evidence>
<dbReference type="STRING" id="797299.HALLA_09505"/>
<dbReference type="AlphaFoldDB" id="W0JQJ3"/>
<dbReference type="RefSeq" id="WP_049952274.1">
    <property type="nucleotide sequence ID" value="NZ_CP007055.1"/>
</dbReference>
<name>W0JQJ3_9EURY</name>
<dbReference type="Proteomes" id="UP000019024">
    <property type="component" value="Chromosome"/>
</dbReference>
<organism evidence="2 3">
    <name type="scientific">Halostagnicola larsenii XH-48</name>
    <dbReference type="NCBI Taxonomy" id="797299"/>
    <lineage>
        <taxon>Archaea</taxon>
        <taxon>Methanobacteriati</taxon>
        <taxon>Methanobacteriota</taxon>
        <taxon>Stenosarchaea group</taxon>
        <taxon>Halobacteria</taxon>
        <taxon>Halobacteriales</taxon>
        <taxon>Natrialbaceae</taxon>
        <taxon>Halostagnicola</taxon>
    </lineage>
</organism>
<sequence length="62" mass="7081">MTEVETIHRKVNGQQETFRVVTLTDATGQETVYRFRDTGHGHKYLGDGEPSEKAREAVAEFR</sequence>
<evidence type="ECO:0000313" key="2">
    <source>
        <dbReference type="EMBL" id="AHG00854.1"/>
    </source>
</evidence>
<dbReference type="KEGG" id="hlr:HALLA_09670"/>
<gene>
    <name evidence="1" type="ORF">HALLA_09505</name>
    <name evidence="2" type="ORF">HALLA_09670</name>
</gene>
<accession>W0JQJ3</accession>
<protein>
    <submittedName>
        <fullName evidence="2">Uncharacterized protein</fullName>
    </submittedName>
</protein>
<dbReference type="EMBL" id="CP007055">
    <property type="protein sequence ID" value="AHG00835.1"/>
    <property type="molecule type" value="Genomic_DNA"/>
</dbReference>
<dbReference type="GeneID" id="25144731"/>
<dbReference type="EMBL" id="CP007055">
    <property type="protein sequence ID" value="AHG00854.1"/>
    <property type="molecule type" value="Genomic_DNA"/>
</dbReference>
<proteinExistence type="predicted"/>
<dbReference type="HOGENOM" id="CLU_2893129_0_0_2"/>
<reference evidence="2 3" key="1">
    <citation type="submission" date="2014-01" db="EMBL/GenBank/DDBJ databases">
        <authorList>
            <consortium name="DOE Joint Genome Institute"/>
            <person name="Anderson I."/>
            <person name="Huntemann M."/>
            <person name="Han J."/>
            <person name="Chen A."/>
            <person name="Kyrpides N."/>
            <person name="Mavromatis K."/>
            <person name="Markowitz V."/>
            <person name="Palaniappan K."/>
            <person name="Ivanova N."/>
            <person name="Schaumberg A."/>
            <person name="Pati A."/>
            <person name="Liolios K."/>
            <person name="Nordberg H.P."/>
            <person name="Cantor M.N."/>
            <person name="Hua S.X."/>
            <person name="Woyke T."/>
        </authorList>
    </citation>
    <scope>NUCLEOTIDE SEQUENCE [LARGE SCALE GENOMIC DNA]</scope>
    <source>
        <strain evidence="2 3">XH-48</strain>
    </source>
</reference>